<dbReference type="PIRSF" id="PIRSF006241">
    <property type="entry name" value="HyI"/>
    <property type="match status" value="1"/>
</dbReference>
<proteinExistence type="inferred from homology"/>
<name>A0A2D6YIQ9_9DELT</name>
<evidence type="ECO:0000259" key="4">
    <source>
        <dbReference type="Pfam" id="PF01261"/>
    </source>
</evidence>
<keyword evidence="5" id="KW-0670">Pyruvate</keyword>
<feature type="active site" description="Proton donor/acceptor" evidence="3">
    <location>
        <position position="240"/>
    </location>
</feature>
<dbReference type="SUPFAM" id="SSF51658">
    <property type="entry name" value="Xylose isomerase-like"/>
    <property type="match status" value="1"/>
</dbReference>
<sequence length="260" mass="29240">MLRFNANLSMMFNEHNFLDRFGAAARAGFQGVEFLFPYAHSISDLKDALEANQLAQVLFNLPPGDWEKGERGMCCHPNRQNEFRESVEIALEYATGLGCQQIHVMAGIKPEGVPMDALSETYVENLRFAAELCEQKNVRVLIEAINSRDMPGYFLSKSAQAISVIEKVGSSNLSFQYDIYHMQIMEGDLSSTITELLSRIAHFQIADNPGRHEPGTGEINYPFIFSKLDELGYKGWIGCEYRPIAGTVEGLNWASNWLNK</sequence>
<feature type="domain" description="Xylose isomerase-like TIM barrel" evidence="4">
    <location>
        <begin position="22"/>
        <end position="254"/>
    </location>
</feature>
<dbReference type="InterPro" id="IPR036237">
    <property type="entry name" value="Xyl_isomerase-like_sf"/>
</dbReference>
<evidence type="ECO:0000256" key="1">
    <source>
        <dbReference type="ARBA" id="ARBA00023235"/>
    </source>
</evidence>
<keyword evidence="1 2" id="KW-0413">Isomerase</keyword>
<evidence type="ECO:0000256" key="2">
    <source>
        <dbReference type="PIRNR" id="PIRNR006241"/>
    </source>
</evidence>
<dbReference type="PANTHER" id="PTHR43489:SF6">
    <property type="entry name" value="HYDROXYPYRUVATE ISOMERASE-RELATED"/>
    <property type="match status" value="1"/>
</dbReference>
<gene>
    <name evidence="5" type="primary">hyi</name>
    <name evidence="5" type="ORF">CMN54_06140</name>
</gene>
<comment type="caution">
    <text evidence="5">The sequence shown here is derived from an EMBL/GenBank/DDBJ whole genome shotgun (WGS) entry which is preliminary data.</text>
</comment>
<dbReference type="NCBIfam" id="TIGR03234">
    <property type="entry name" value="OH-pyruv-isom"/>
    <property type="match status" value="1"/>
</dbReference>
<dbReference type="NCBIfam" id="NF043033">
    <property type="entry name" value="OxoTetrIsom"/>
    <property type="match status" value="1"/>
</dbReference>
<dbReference type="Pfam" id="PF01261">
    <property type="entry name" value="AP_endonuc_2"/>
    <property type="match status" value="1"/>
</dbReference>
<dbReference type="InterPro" id="IPR017643">
    <property type="entry name" value="Hydroxypyruvate_isomerase"/>
</dbReference>
<dbReference type="InterPro" id="IPR026040">
    <property type="entry name" value="HyI-like"/>
</dbReference>
<organism evidence="5 6">
    <name type="scientific">SAR324 cluster bacterium</name>
    <dbReference type="NCBI Taxonomy" id="2024889"/>
    <lineage>
        <taxon>Bacteria</taxon>
        <taxon>Deltaproteobacteria</taxon>
        <taxon>SAR324 cluster</taxon>
    </lineage>
</organism>
<dbReference type="GO" id="GO:0046487">
    <property type="term" value="P:glyoxylate metabolic process"/>
    <property type="evidence" value="ECO:0007669"/>
    <property type="project" value="TreeGrafter"/>
</dbReference>
<reference evidence="6" key="1">
    <citation type="submission" date="2017-09" db="EMBL/GenBank/DDBJ databases">
        <title>The Reconstruction of 2,631 Draft Metagenome-Assembled Genomes from the Global Oceans.</title>
        <authorList>
            <person name="Tully B.J."/>
            <person name="Graham E.D."/>
            <person name="Heidelberg J.F."/>
        </authorList>
    </citation>
    <scope>NUCLEOTIDE SEQUENCE [LARGE SCALE GENOMIC DNA]</scope>
</reference>
<evidence type="ECO:0000313" key="5">
    <source>
        <dbReference type="EMBL" id="MAH63015.1"/>
    </source>
</evidence>
<dbReference type="FunFam" id="3.20.20.150:FF:000007">
    <property type="entry name" value="Hydroxypyruvate isomerase"/>
    <property type="match status" value="1"/>
</dbReference>
<accession>A0A2D6YIQ9</accession>
<dbReference type="Proteomes" id="UP000226525">
    <property type="component" value="Unassembled WGS sequence"/>
</dbReference>
<dbReference type="AlphaFoldDB" id="A0A2D6YIQ9"/>
<dbReference type="PANTHER" id="PTHR43489">
    <property type="entry name" value="ISOMERASE"/>
    <property type="match status" value="1"/>
</dbReference>
<dbReference type="Gene3D" id="3.20.20.150">
    <property type="entry name" value="Divalent-metal-dependent TIM barrel enzymes"/>
    <property type="match status" value="1"/>
</dbReference>
<dbReference type="GO" id="GO:0008903">
    <property type="term" value="F:hydroxypyruvate isomerase activity"/>
    <property type="evidence" value="ECO:0007669"/>
    <property type="project" value="TreeGrafter"/>
</dbReference>
<dbReference type="InterPro" id="IPR050417">
    <property type="entry name" value="Sugar_Epim/Isomerase"/>
</dbReference>
<evidence type="ECO:0000313" key="6">
    <source>
        <dbReference type="Proteomes" id="UP000226525"/>
    </source>
</evidence>
<feature type="active site" description="Proton donor/acceptor" evidence="3">
    <location>
        <position position="143"/>
    </location>
</feature>
<comment type="similarity">
    <text evidence="2">Belongs to the hyi family.</text>
</comment>
<protein>
    <submittedName>
        <fullName evidence="5">Hydroxypyruvate isomerase</fullName>
    </submittedName>
</protein>
<dbReference type="InterPro" id="IPR013022">
    <property type="entry name" value="Xyl_isomerase-like_TIM-brl"/>
</dbReference>
<dbReference type="EMBL" id="NZEX01000069">
    <property type="protein sequence ID" value="MAH63015.1"/>
    <property type="molecule type" value="Genomic_DNA"/>
</dbReference>
<dbReference type="InterPro" id="IPR053398">
    <property type="entry name" value="HPT_OtnI_isomerases"/>
</dbReference>
<evidence type="ECO:0000256" key="3">
    <source>
        <dbReference type="PIRSR" id="PIRSR006241-50"/>
    </source>
</evidence>